<dbReference type="PANTHER" id="PTHR21028">
    <property type="entry name" value="SI:CH211-156B7.4"/>
    <property type="match status" value="1"/>
</dbReference>
<dbReference type="Gene3D" id="2.40.320.10">
    <property type="entry name" value="Hypothetical Protein Pfu-838710-001"/>
    <property type="match status" value="1"/>
</dbReference>
<dbReference type="EMBL" id="CQAW01000002">
    <property type="protein sequence ID" value="CNH18387.1"/>
    <property type="molecule type" value="Genomic_DNA"/>
</dbReference>
<gene>
    <name evidence="2" type="primary">cyaB</name>
    <name evidence="2" type="ORF">ERS008472_00812</name>
</gene>
<dbReference type="PANTHER" id="PTHR21028:SF2">
    <property type="entry name" value="CYTH DOMAIN-CONTAINING PROTEIN"/>
    <property type="match status" value="1"/>
</dbReference>
<keyword evidence="3" id="KW-1185">Reference proteome</keyword>
<evidence type="ECO:0000313" key="2">
    <source>
        <dbReference type="EMBL" id="CNH18387.1"/>
    </source>
</evidence>
<dbReference type="CDD" id="cd07890">
    <property type="entry name" value="CYTH-like_AC_IV-like"/>
    <property type="match status" value="1"/>
</dbReference>
<feature type="domain" description="CYTH" evidence="1">
    <location>
        <begin position="8"/>
        <end position="179"/>
    </location>
</feature>
<sequence length="179" mass="20368">MSEHFVGKYEVELKFQVSNITQLHEQLAMHKAVPFTVNNHEKDIYLEANSGDLAAKQISMLLREMNPSGIRLWIVKGPGTERCEASNIEDIDKVKSMLSTLGYQPAFTLEKQRSIYFIGKFHVTVDSLAKLGNFAEIAIMTDDFTALDNLKAECRELANRLGLLIEQQENRSYRQLLGF</sequence>
<reference evidence="3" key="1">
    <citation type="submission" date="2015-03" db="EMBL/GenBank/DDBJ databases">
        <authorList>
            <consortium name="Pathogen Informatics"/>
            <person name="Murphy D."/>
        </authorList>
    </citation>
    <scope>NUCLEOTIDE SEQUENCE [LARGE SCALE GENOMIC DNA]</scope>
    <source>
        <strain evidence="3">IP6945</strain>
    </source>
</reference>
<dbReference type="PROSITE" id="PS51707">
    <property type="entry name" value="CYTH"/>
    <property type="match status" value="1"/>
</dbReference>
<dbReference type="Proteomes" id="UP000041882">
    <property type="component" value="Unassembled WGS sequence"/>
</dbReference>
<organism evidence="2 3">
    <name type="scientific">Yersinia thracica</name>
    <dbReference type="NCBI Taxonomy" id="2890319"/>
    <lineage>
        <taxon>Bacteria</taxon>
        <taxon>Pseudomonadati</taxon>
        <taxon>Pseudomonadota</taxon>
        <taxon>Gammaproteobacteria</taxon>
        <taxon>Enterobacterales</taxon>
        <taxon>Yersiniaceae</taxon>
        <taxon>Yersinia</taxon>
    </lineage>
</organism>
<dbReference type="Pfam" id="PF01928">
    <property type="entry name" value="CYTH"/>
    <property type="match status" value="1"/>
</dbReference>
<dbReference type="RefSeq" id="WP_050112806.1">
    <property type="nucleotide sequence ID" value="NZ_CABHXQ010000086.1"/>
</dbReference>
<accession>A0A0T9NLH8</accession>
<dbReference type="SUPFAM" id="SSF55154">
    <property type="entry name" value="CYTH-like phosphatases"/>
    <property type="match status" value="1"/>
</dbReference>
<name>A0A0T9NLH8_9GAMM</name>
<evidence type="ECO:0000259" key="1">
    <source>
        <dbReference type="PROSITE" id="PS51707"/>
    </source>
</evidence>
<proteinExistence type="predicted"/>
<dbReference type="AlphaFoldDB" id="A0A0T9NLH8"/>
<dbReference type="InterPro" id="IPR008173">
    <property type="entry name" value="Adenylyl_cyclase_CyaB"/>
</dbReference>
<evidence type="ECO:0000313" key="3">
    <source>
        <dbReference type="Proteomes" id="UP000041882"/>
    </source>
</evidence>
<dbReference type="SMART" id="SM01118">
    <property type="entry name" value="CYTH"/>
    <property type="match status" value="1"/>
</dbReference>
<dbReference type="NCBIfam" id="TIGR00318">
    <property type="entry name" value="cyaB"/>
    <property type="match status" value="1"/>
</dbReference>
<protein>
    <submittedName>
        <fullName evidence="2">Adenylate cyclase 2</fullName>
    </submittedName>
</protein>
<dbReference type="InterPro" id="IPR023577">
    <property type="entry name" value="CYTH_domain"/>
</dbReference>
<dbReference type="InterPro" id="IPR033469">
    <property type="entry name" value="CYTH-like_dom_sf"/>
</dbReference>